<dbReference type="AlphaFoldDB" id="A0A2Z4Y5U2"/>
<dbReference type="PROSITE" id="PS51352">
    <property type="entry name" value="THIOREDOXIN_2"/>
    <property type="match status" value="1"/>
</dbReference>
<dbReference type="InterPro" id="IPR036249">
    <property type="entry name" value="Thioredoxin-like_sf"/>
</dbReference>
<proteinExistence type="predicted"/>
<dbReference type="InterPro" id="IPR011990">
    <property type="entry name" value="TPR-like_helical_dom_sf"/>
</dbReference>
<feature type="compositionally biased region" description="Low complexity" evidence="2">
    <location>
        <begin position="286"/>
        <end position="303"/>
    </location>
</feature>
<feature type="compositionally biased region" description="Basic and acidic residues" evidence="2">
    <location>
        <begin position="543"/>
        <end position="556"/>
    </location>
</feature>
<evidence type="ECO:0000313" key="4">
    <source>
        <dbReference type="EMBL" id="AXA36248.1"/>
    </source>
</evidence>
<evidence type="ECO:0000256" key="1">
    <source>
        <dbReference type="ARBA" id="ARBA00022729"/>
    </source>
</evidence>
<feature type="compositionally biased region" description="Basic and acidic residues" evidence="2">
    <location>
        <begin position="304"/>
        <end position="317"/>
    </location>
</feature>
<dbReference type="PANTHER" id="PTHR15337:SF11">
    <property type="entry name" value="THIOREDOXIN DOMAIN-CONTAINING PROTEIN"/>
    <property type="match status" value="1"/>
</dbReference>
<dbReference type="InterPro" id="IPR013766">
    <property type="entry name" value="Thioredoxin_domain"/>
</dbReference>
<dbReference type="GO" id="GO:0006950">
    <property type="term" value="P:response to stress"/>
    <property type="evidence" value="ECO:0007669"/>
    <property type="project" value="UniProtKB-ARBA"/>
</dbReference>
<dbReference type="SUPFAM" id="SSF52833">
    <property type="entry name" value="Thioredoxin-like"/>
    <property type="match status" value="1"/>
</dbReference>
<organism evidence="4 5">
    <name type="scientific">Sumerlaea chitinivorans</name>
    <dbReference type="NCBI Taxonomy" id="2250252"/>
    <lineage>
        <taxon>Bacteria</taxon>
        <taxon>Candidatus Sumerlaeota</taxon>
        <taxon>Candidatus Sumerlaeia</taxon>
        <taxon>Candidatus Sumerlaeales</taxon>
        <taxon>Candidatus Sumerlaeaceae</taxon>
        <taxon>Candidatus Sumerlaea</taxon>
    </lineage>
</organism>
<dbReference type="KEGG" id="schv:BRCON_1471"/>
<feature type="region of interest" description="Disordered" evidence="2">
    <location>
        <begin position="154"/>
        <end position="174"/>
    </location>
</feature>
<protein>
    <submittedName>
        <fullName evidence="4">Thiol-disulfide interchange like protein</fullName>
    </submittedName>
</protein>
<evidence type="ECO:0000313" key="5">
    <source>
        <dbReference type="Proteomes" id="UP000262583"/>
    </source>
</evidence>
<feature type="compositionally biased region" description="Polar residues" evidence="2">
    <location>
        <begin position="321"/>
        <end position="337"/>
    </location>
</feature>
<dbReference type="EMBL" id="CP030759">
    <property type="protein sequence ID" value="AXA36248.1"/>
    <property type="molecule type" value="Genomic_DNA"/>
</dbReference>
<reference evidence="4 5" key="1">
    <citation type="submission" date="2018-05" db="EMBL/GenBank/DDBJ databases">
        <title>A metagenomic window into the 2 km-deep terrestrial subsurface aquifer revealed taxonomically and functionally diverse microbial community comprising novel uncultured bacterial lineages.</title>
        <authorList>
            <person name="Kadnikov V.V."/>
            <person name="Mardanov A.V."/>
            <person name="Beletsky A.V."/>
            <person name="Banks D."/>
            <person name="Pimenov N.V."/>
            <person name="Frank Y.A."/>
            <person name="Karnachuk O.V."/>
            <person name="Ravin N.V."/>
        </authorList>
    </citation>
    <scope>NUCLEOTIDE SEQUENCE [LARGE SCALE GENOMIC DNA]</scope>
    <source>
        <strain evidence="4">BY</strain>
    </source>
</reference>
<dbReference type="Gene3D" id="1.25.40.10">
    <property type="entry name" value="Tetratricopeptide repeat domain"/>
    <property type="match status" value="1"/>
</dbReference>
<dbReference type="Proteomes" id="UP000262583">
    <property type="component" value="Chromosome"/>
</dbReference>
<feature type="compositionally biased region" description="Polar residues" evidence="2">
    <location>
        <begin position="158"/>
        <end position="174"/>
    </location>
</feature>
<accession>A0A2Z4Y5U2</accession>
<feature type="region of interest" description="Disordered" evidence="2">
    <location>
        <begin position="262"/>
        <end position="416"/>
    </location>
</feature>
<feature type="compositionally biased region" description="Low complexity" evidence="2">
    <location>
        <begin position="557"/>
        <end position="619"/>
    </location>
</feature>
<evidence type="ECO:0000259" key="3">
    <source>
        <dbReference type="PROSITE" id="PS51352"/>
    </source>
</evidence>
<dbReference type="PANTHER" id="PTHR15337">
    <property type="entry name" value="ANTERIOR GRADIENT PROTEIN-RELATED"/>
    <property type="match status" value="1"/>
</dbReference>
<dbReference type="Gene3D" id="3.40.30.10">
    <property type="entry name" value="Glutaredoxin"/>
    <property type="match status" value="1"/>
</dbReference>
<sequence>MINSRVFPLWVGRFVVSLCVLLIASSALAIPGWMTDFEAAISRARNEGKPLIVDFGAPSCPACRQLERETLSDSSVQQQLASFVRVYVNGNEKTQLREQFGVQYYPTLVFMSPSGKVLHREVGFVDSNQLNAAVSRVVANVRATETKALVAGAKNGLPKQQSAGDSSGKNGMKSSLVAQGKTGVQTKGANLYDMVAARQAAARPAVAIAPAVAEGESVRVEFAANAASEAGKSGFKNESGLGGAEGTSRQLAQALPVPKSIETPAPLLNVPSTSTPSLAEQKTTEKPAATPAATPAGTASTPAEPEKSSKELPESVKKLQQMGSSTKASPPATQQGEQKVPETPAKPTQTPSSVKTAESSKAPAERPSSASSRKPSTKPQAETAAKPSESAGRDTGSKDEAAAKSAQKKTSPEDIERWFQDAETKLLSGYKKEAQAMYAKVVNSDPTNMSGKSDLAFIKMVALMVDRDDDLLRKKAYEKIREFLARYPNSPYRDYYTVVRATLAADLGNYAEAHALLDRFPEEFPNSRYEELARTVWQSLPTRFDKPATKPTESAKSRSAASSQKSTAGSKSSSAAKPSSTNASSQKGTSKATDSGTKKSSSSKPQDSAAKTSKSSSSR</sequence>
<dbReference type="InterPro" id="IPR051099">
    <property type="entry name" value="AGR/TXD"/>
</dbReference>
<feature type="compositionally biased region" description="Polar residues" evidence="2">
    <location>
        <begin position="270"/>
        <end position="281"/>
    </location>
</feature>
<gene>
    <name evidence="4" type="ORF">BRCON_1471</name>
</gene>
<feature type="domain" description="Thioredoxin" evidence="3">
    <location>
        <begin position="21"/>
        <end position="139"/>
    </location>
</feature>
<name>A0A2Z4Y5U2_SUMC1</name>
<feature type="compositionally biased region" description="Low complexity" evidence="2">
    <location>
        <begin position="357"/>
        <end position="374"/>
    </location>
</feature>
<dbReference type="Pfam" id="PF13899">
    <property type="entry name" value="Thioredoxin_7"/>
    <property type="match status" value="1"/>
</dbReference>
<feature type="compositionally biased region" description="Polar residues" evidence="2">
    <location>
        <begin position="346"/>
        <end position="356"/>
    </location>
</feature>
<dbReference type="CDD" id="cd02947">
    <property type="entry name" value="TRX_family"/>
    <property type="match status" value="1"/>
</dbReference>
<feature type="region of interest" description="Disordered" evidence="2">
    <location>
        <begin position="543"/>
        <end position="619"/>
    </location>
</feature>
<feature type="compositionally biased region" description="Basic and acidic residues" evidence="2">
    <location>
        <begin position="391"/>
        <end position="402"/>
    </location>
</feature>
<dbReference type="SUPFAM" id="SSF48452">
    <property type="entry name" value="TPR-like"/>
    <property type="match status" value="1"/>
</dbReference>
<keyword evidence="1" id="KW-0732">Signal</keyword>
<evidence type="ECO:0000256" key="2">
    <source>
        <dbReference type="SAM" id="MobiDB-lite"/>
    </source>
</evidence>